<dbReference type="EMBL" id="JADCNL010000041">
    <property type="protein sequence ID" value="KAG0451889.1"/>
    <property type="molecule type" value="Genomic_DNA"/>
</dbReference>
<feature type="region of interest" description="Disordered" evidence="1">
    <location>
        <begin position="51"/>
        <end position="78"/>
    </location>
</feature>
<dbReference type="AlphaFoldDB" id="A0A835PHD5"/>
<feature type="compositionally biased region" description="Polar residues" evidence="1">
    <location>
        <begin position="56"/>
        <end position="65"/>
    </location>
</feature>
<evidence type="ECO:0000313" key="2">
    <source>
        <dbReference type="EMBL" id="KAG0451889.1"/>
    </source>
</evidence>
<proteinExistence type="predicted"/>
<gene>
    <name evidence="2" type="ORF">HPP92_026257</name>
</gene>
<protein>
    <submittedName>
        <fullName evidence="2">Uncharacterized protein</fullName>
    </submittedName>
</protein>
<sequence>MSEAGKGHSTRGRACGGGTKNPLVVCLMVDSTEAREMACCPPPFPPLPPLAVTAGGSPSTSSMNLTLGPDAPLEPGSSPPGFFRMDFGCKGFCLGCEREAERWRPPGTPGRSWELSWREESVGRLAGSGRVWS</sequence>
<keyword evidence="3" id="KW-1185">Reference proteome</keyword>
<accession>A0A835PHD5</accession>
<evidence type="ECO:0000256" key="1">
    <source>
        <dbReference type="SAM" id="MobiDB-lite"/>
    </source>
</evidence>
<reference evidence="2 3" key="1">
    <citation type="journal article" date="2020" name="Nat. Food">
        <title>A phased Vanilla planifolia genome enables genetic improvement of flavour and production.</title>
        <authorList>
            <person name="Hasing T."/>
            <person name="Tang H."/>
            <person name="Brym M."/>
            <person name="Khazi F."/>
            <person name="Huang T."/>
            <person name="Chambers A.H."/>
        </authorList>
    </citation>
    <scope>NUCLEOTIDE SEQUENCE [LARGE SCALE GENOMIC DNA]</scope>
    <source>
        <tissue evidence="2">Leaf</tissue>
    </source>
</reference>
<dbReference type="Proteomes" id="UP000636800">
    <property type="component" value="Unassembled WGS sequence"/>
</dbReference>
<evidence type="ECO:0000313" key="3">
    <source>
        <dbReference type="Proteomes" id="UP000636800"/>
    </source>
</evidence>
<comment type="caution">
    <text evidence="2">The sequence shown here is derived from an EMBL/GenBank/DDBJ whole genome shotgun (WGS) entry which is preliminary data.</text>
</comment>
<name>A0A835PHD5_VANPL</name>
<organism evidence="2 3">
    <name type="scientific">Vanilla planifolia</name>
    <name type="common">Vanilla</name>
    <dbReference type="NCBI Taxonomy" id="51239"/>
    <lineage>
        <taxon>Eukaryota</taxon>
        <taxon>Viridiplantae</taxon>
        <taxon>Streptophyta</taxon>
        <taxon>Embryophyta</taxon>
        <taxon>Tracheophyta</taxon>
        <taxon>Spermatophyta</taxon>
        <taxon>Magnoliopsida</taxon>
        <taxon>Liliopsida</taxon>
        <taxon>Asparagales</taxon>
        <taxon>Orchidaceae</taxon>
        <taxon>Vanilloideae</taxon>
        <taxon>Vanilleae</taxon>
        <taxon>Vanilla</taxon>
    </lineage>
</organism>
<dbReference type="OrthoDB" id="1868072at2759"/>